<dbReference type="PANTHER" id="PTHR19303:SF26">
    <property type="entry name" value="TIGGER TRANSPOSABLE ELEMENT-DERIVED PROTEIN 1"/>
    <property type="match status" value="1"/>
</dbReference>
<keyword evidence="4" id="KW-1185">Reference proteome</keyword>
<dbReference type="EMBL" id="JAWZYT010000863">
    <property type="protein sequence ID" value="KAK4318121.1"/>
    <property type="molecule type" value="Genomic_DNA"/>
</dbReference>
<evidence type="ECO:0000313" key="3">
    <source>
        <dbReference type="EMBL" id="KAK4318121.1"/>
    </source>
</evidence>
<proteinExistence type="predicted"/>
<dbReference type="GO" id="GO:0005634">
    <property type="term" value="C:nucleus"/>
    <property type="evidence" value="ECO:0007669"/>
    <property type="project" value="TreeGrafter"/>
</dbReference>
<feature type="region of interest" description="Disordered" evidence="1">
    <location>
        <begin position="288"/>
        <end position="310"/>
    </location>
</feature>
<evidence type="ECO:0000259" key="2">
    <source>
        <dbReference type="Pfam" id="PF03184"/>
    </source>
</evidence>
<evidence type="ECO:0000256" key="1">
    <source>
        <dbReference type="SAM" id="MobiDB-lite"/>
    </source>
</evidence>
<feature type="compositionally biased region" description="Acidic residues" evidence="1">
    <location>
        <begin position="288"/>
        <end position="301"/>
    </location>
</feature>
<dbReference type="PANTHER" id="PTHR19303">
    <property type="entry name" value="TRANSPOSON"/>
    <property type="match status" value="1"/>
</dbReference>
<accession>A0AAE1Q0W7</accession>
<gene>
    <name evidence="3" type="ORF">Pmani_010851</name>
</gene>
<name>A0AAE1Q0W7_9EUCA</name>
<dbReference type="Pfam" id="PF03184">
    <property type="entry name" value="DDE_1"/>
    <property type="match status" value="1"/>
</dbReference>
<reference evidence="3" key="1">
    <citation type="submission" date="2023-11" db="EMBL/GenBank/DDBJ databases">
        <title>Genome assemblies of two species of porcelain crab, Petrolisthes cinctipes and Petrolisthes manimaculis (Anomura: Porcellanidae).</title>
        <authorList>
            <person name="Angst P."/>
        </authorList>
    </citation>
    <scope>NUCLEOTIDE SEQUENCE</scope>
    <source>
        <strain evidence="3">PB745_02</strain>
        <tissue evidence="3">Gill</tissue>
    </source>
</reference>
<dbReference type="GO" id="GO:0003677">
    <property type="term" value="F:DNA binding"/>
    <property type="evidence" value="ECO:0007669"/>
    <property type="project" value="TreeGrafter"/>
</dbReference>
<evidence type="ECO:0000313" key="4">
    <source>
        <dbReference type="Proteomes" id="UP001292094"/>
    </source>
</evidence>
<comment type="caution">
    <text evidence="3">The sequence shown here is derived from an EMBL/GenBank/DDBJ whole genome shotgun (WGS) entry which is preliminary data.</text>
</comment>
<dbReference type="Proteomes" id="UP001292094">
    <property type="component" value="Unassembled WGS sequence"/>
</dbReference>
<dbReference type="InterPro" id="IPR004875">
    <property type="entry name" value="DDE_SF_endonuclease_dom"/>
</dbReference>
<feature type="domain" description="DDE-1" evidence="2">
    <location>
        <begin position="22"/>
        <end position="226"/>
    </location>
</feature>
<organism evidence="3 4">
    <name type="scientific">Petrolisthes manimaculis</name>
    <dbReference type="NCBI Taxonomy" id="1843537"/>
    <lineage>
        <taxon>Eukaryota</taxon>
        <taxon>Metazoa</taxon>
        <taxon>Ecdysozoa</taxon>
        <taxon>Arthropoda</taxon>
        <taxon>Crustacea</taxon>
        <taxon>Multicrustacea</taxon>
        <taxon>Malacostraca</taxon>
        <taxon>Eumalacostraca</taxon>
        <taxon>Eucarida</taxon>
        <taxon>Decapoda</taxon>
        <taxon>Pleocyemata</taxon>
        <taxon>Anomura</taxon>
        <taxon>Galatheoidea</taxon>
        <taxon>Porcellanidae</taxon>
        <taxon>Petrolisthes</taxon>
    </lineage>
</organism>
<feature type="region of interest" description="Disordered" evidence="1">
    <location>
        <begin position="375"/>
        <end position="404"/>
    </location>
</feature>
<protein>
    <recommendedName>
        <fullName evidence="2">DDE-1 domain-containing protein</fullName>
    </recommendedName>
</protein>
<dbReference type="InterPro" id="IPR050863">
    <property type="entry name" value="CenT-Element_Derived"/>
</dbReference>
<sequence length="426" mass="48443">MPKRTFITERSAKVRGRKPIWQRFTLCFTTNATGTCRLKPTVIHHVVKPRAYKHQDMKKINVHWMTSKKGYMSGKLSLDWMKNHFIPSVKKFCKEKNIRYNLLLLLDNAPGHSPLLHTVDDNIQVHFLPPNTTSLLQPLDQEIISIVKASYSRNQFRLMKEATRDDALLHSLVDSDNEDVHHQHRGDNEHQKKVLSYWKCFNIKQAVDLVVECWNNVTQKTLHHAWRKILAALPDNSGEIQSVEEVVEAAAAEARLVPGGGFDNTNVDDIMDMIRPPPPTAAEILEEEEMAEEEEEGEEEGGGERRPGALSINNIKELIELGHRMQHLLEQDGTINSEARCALVLKVLEGYHDQYNAHVNNLHQGLITNFVRRRNETQEPQPGPSHATTTDSENEDNDFEGFGPFQTAVEADNFLDAVIEHRGGGQ</sequence>
<dbReference type="AlphaFoldDB" id="A0AAE1Q0W7"/>